<evidence type="ECO:0000313" key="1">
    <source>
        <dbReference type="EMBL" id="MFH4983216.1"/>
    </source>
</evidence>
<dbReference type="InterPro" id="IPR026728">
    <property type="entry name" value="BLTP3A/B"/>
</dbReference>
<evidence type="ECO:0008006" key="3">
    <source>
        <dbReference type="Google" id="ProtNLM"/>
    </source>
</evidence>
<accession>A0ABD6F043</accession>
<organism evidence="1 2">
    <name type="scientific">Gnathostoma spinigerum</name>
    <dbReference type="NCBI Taxonomy" id="75299"/>
    <lineage>
        <taxon>Eukaryota</taxon>
        <taxon>Metazoa</taxon>
        <taxon>Ecdysozoa</taxon>
        <taxon>Nematoda</taxon>
        <taxon>Chromadorea</taxon>
        <taxon>Rhabditida</taxon>
        <taxon>Spirurina</taxon>
        <taxon>Gnathostomatomorpha</taxon>
        <taxon>Gnathostomatoidea</taxon>
        <taxon>Gnathostomatidae</taxon>
        <taxon>Gnathostoma</taxon>
    </lineage>
</organism>
<dbReference type="AlphaFoldDB" id="A0ABD6F043"/>
<dbReference type="PANTHER" id="PTHR22774:SF11">
    <property type="entry name" value="CHOREIN N-TERMINAL DOMAIN-CONTAINING PROTEIN"/>
    <property type="match status" value="1"/>
</dbReference>
<proteinExistence type="predicted"/>
<protein>
    <recommendedName>
        <fullName evidence="3">Chorein N-terminal domain-containing protein</fullName>
    </recommendedName>
</protein>
<comment type="caution">
    <text evidence="1">The sequence shown here is derived from an EMBL/GenBank/DDBJ whole genome shotgun (WGS) entry which is preliminary data.</text>
</comment>
<reference evidence="1 2" key="1">
    <citation type="submission" date="2024-08" db="EMBL/GenBank/DDBJ databases">
        <title>Gnathostoma spinigerum genome.</title>
        <authorList>
            <person name="Gonzalez-Bertolin B."/>
            <person name="Monzon S."/>
            <person name="Zaballos A."/>
            <person name="Jimenez P."/>
            <person name="Dekumyoy P."/>
            <person name="Varona S."/>
            <person name="Cuesta I."/>
            <person name="Sumanam S."/>
            <person name="Adisakwattana P."/>
            <person name="Gasser R.B."/>
            <person name="Hernandez-Gonzalez A."/>
            <person name="Young N.D."/>
            <person name="Perteguer M.J."/>
        </authorList>
    </citation>
    <scope>NUCLEOTIDE SEQUENCE [LARGE SCALE GENOMIC DNA]</scope>
    <source>
        <strain evidence="1">AL3</strain>
        <tissue evidence="1">Liver</tissue>
    </source>
</reference>
<sequence>MASLIKSQIIKHLSKFARNITPDQIRVEILSGKGELKNIELNEVVLTEVLELPCWLRIKEAKCNRVAIKIPWTRLKSTPVQLFLDEIQVHVELTSDAPTFSGTHSLSLSSGGDSYGFANRVVEGMSLYINTVEIHFESGVFGGSLMLSRLSVESRSPGWQAINDLRSGRIAETSLNQILLFKQVTWQLLRIEASARIEQTLRSNINAPLRLITSSGRCRIAIKKSSLDNTVLRGRIEMILEDILWVATVPQVRSAIIFYSHIVDLAKSAAKKSSTDPSPKTIPVSRSKSSLSAKTASTVGVSQAFKTFDFEQTSYHLYVGKIDLHLCDDVNASTGYFINIIIWQCFDSLLLL</sequence>
<keyword evidence="2" id="KW-1185">Reference proteome</keyword>
<dbReference type="Proteomes" id="UP001608902">
    <property type="component" value="Unassembled WGS sequence"/>
</dbReference>
<evidence type="ECO:0000313" key="2">
    <source>
        <dbReference type="Proteomes" id="UP001608902"/>
    </source>
</evidence>
<dbReference type="Pfam" id="PF24917">
    <property type="entry name" value="BLTP3A_B"/>
    <property type="match status" value="1"/>
</dbReference>
<dbReference type="PANTHER" id="PTHR22774">
    <property type="entry name" value="CHOREIN N-TERMINAL DOMAIN-CONTAINING PROTEIN"/>
    <property type="match status" value="1"/>
</dbReference>
<name>A0ABD6F043_9BILA</name>
<gene>
    <name evidence="1" type="ORF">AB6A40_009925</name>
</gene>
<dbReference type="EMBL" id="JBGFUD010011461">
    <property type="protein sequence ID" value="MFH4983216.1"/>
    <property type="molecule type" value="Genomic_DNA"/>
</dbReference>